<keyword evidence="1" id="KW-1133">Transmembrane helix</keyword>
<keyword evidence="1" id="KW-0472">Membrane</keyword>
<keyword evidence="3" id="KW-1185">Reference proteome</keyword>
<dbReference type="AlphaFoldDB" id="A0A4R1KCW4"/>
<name>A0A4R1KCW4_9BACT</name>
<accession>A0A4R1KCW4</accession>
<sequence>METTTSTIFLSGGSDFFLLTDAAKTPVEPQSVLAMKSGYNLIIDDSSLFYTGMEFPQAPKKRTDMFIRNYLSTQFPAELTAYFAYMKKGDNFLIGIFKPDLMENPAMKTVLDKAGKITSPMAIRYGTTDTFVHTYGETTIQSEDGLVTHIEKQGLNSPRPTQVPASSALTVPFVKAPAMAMGEYKYAVIALVLCYALFVTGLWFRYEFHNSKANRAEAMLNRIYQQAGVADDADPFGKLKFKAEKDGGASYAVLSVLEKVSRAQAERITAASIDIKNGSVVYEGTTSDYAFIEDFRKQLKKETGKEINLIDTKKQEGSITFTLRFQQ</sequence>
<organism evidence="2 3">
    <name type="scientific">Seleniivibrio woodruffii</name>
    <dbReference type="NCBI Taxonomy" id="1078050"/>
    <lineage>
        <taxon>Bacteria</taxon>
        <taxon>Pseudomonadati</taxon>
        <taxon>Deferribacterota</taxon>
        <taxon>Deferribacteres</taxon>
        <taxon>Deferribacterales</taxon>
        <taxon>Geovibrionaceae</taxon>
        <taxon>Seleniivibrio</taxon>
    </lineage>
</organism>
<dbReference type="Proteomes" id="UP000294614">
    <property type="component" value="Unassembled WGS sequence"/>
</dbReference>
<proteinExistence type="predicted"/>
<evidence type="ECO:0000313" key="2">
    <source>
        <dbReference type="EMBL" id="TCK62395.1"/>
    </source>
</evidence>
<reference evidence="2 3" key="1">
    <citation type="submission" date="2019-03" db="EMBL/GenBank/DDBJ databases">
        <title>Genomic Encyclopedia of Type Strains, Phase IV (KMG-IV): sequencing the most valuable type-strain genomes for metagenomic binning, comparative biology and taxonomic classification.</title>
        <authorList>
            <person name="Goeker M."/>
        </authorList>
    </citation>
    <scope>NUCLEOTIDE SEQUENCE [LARGE SCALE GENOMIC DNA]</scope>
    <source>
        <strain evidence="2 3">DSM 24984</strain>
    </source>
</reference>
<gene>
    <name evidence="2" type="ORF">C8D98_0921</name>
</gene>
<keyword evidence="1" id="KW-0812">Transmembrane</keyword>
<evidence type="ECO:0000313" key="3">
    <source>
        <dbReference type="Proteomes" id="UP000294614"/>
    </source>
</evidence>
<dbReference type="RefSeq" id="WP_132872415.1">
    <property type="nucleotide sequence ID" value="NZ_JAJUHT010000004.1"/>
</dbReference>
<dbReference type="OrthoDB" id="9789100at2"/>
<feature type="transmembrane region" description="Helical" evidence="1">
    <location>
        <begin position="186"/>
        <end position="206"/>
    </location>
</feature>
<dbReference type="EMBL" id="SMGG01000003">
    <property type="protein sequence ID" value="TCK62395.1"/>
    <property type="molecule type" value="Genomic_DNA"/>
</dbReference>
<evidence type="ECO:0000256" key="1">
    <source>
        <dbReference type="SAM" id="Phobius"/>
    </source>
</evidence>
<comment type="caution">
    <text evidence="2">The sequence shown here is derived from an EMBL/GenBank/DDBJ whole genome shotgun (WGS) entry which is preliminary data.</text>
</comment>
<protein>
    <submittedName>
        <fullName evidence="2">Uncharacterized protein</fullName>
    </submittedName>
</protein>